<gene>
    <name evidence="1" type="ORF">IPH26_20690</name>
</gene>
<reference evidence="1" key="1">
    <citation type="submission" date="2020-10" db="EMBL/GenBank/DDBJ databases">
        <title>Connecting structure to function with the recovery of over 1000 high-quality activated sludge metagenome-assembled genomes encoding full-length rRNA genes using long-read sequencing.</title>
        <authorList>
            <person name="Singleton C.M."/>
            <person name="Petriglieri F."/>
            <person name="Kristensen J.M."/>
            <person name="Kirkegaard R.H."/>
            <person name="Michaelsen T.Y."/>
            <person name="Andersen M.H."/>
            <person name="Karst S.M."/>
            <person name="Dueholm M.S."/>
            <person name="Nielsen P.H."/>
            <person name="Albertsen M."/>
        </authorList>
    </citation>
    <scope>NUCLEOTIDE SEQUENCE</scope>
    <source>
        <strain evidence="1">Bjer_18-Q3-R1-45_BAT3C.347</strain>
    </source>
</reference>
<accession>A0A9D7HW63</accession>
<dbReference type="Gene3D" id="3.40.50.300">
    <property type="entry name" value="P-loop containing nucleotide triphosphate hydrolases"/>
    <property type="match status" value="1"/>
</dbReference>
<organism evidence="1 2">
    <name type="scientific">Candidatus Methylophosphatis roskildensis</name>
    <dbReference type="NCBI Taxonomy" id="2899263"/>
    <lineage>
        <taxon>Bacteria</taxon>
        <taxon>Pseudomonadati</taxon>
        <taxon>Pseudomonadota</taxon>
        <taxon>Betaproteobacteria</taxon>
        <taxon>Nitrosomonadales</taxon>
        <taxon>Sterolibacteriaceae</taxon>
        <taxon>Candidatus Methylophosphatis</taxon>
    </lineage>
</organism>
<protein>
    <submittedName>
        <fullName evidence="1">Uncharacterized protein</fullName>
    </submittedName>
</protein>
<comment type="caution">
    <text evidence="1">The sequence shown here is derived from an EMBL/GenBank/DDBJ whole genome shotgun (WGS) entry which is preliminary data.</text>
</comment>
<dbReference type="Proteomes" id="UP000807785">
    <property type="component" value="Unassembled WGS sequence"/>
</dbReference>
<sequence>MDLTTPVADGDSAWNPGLGTGIPVEFQSLETIFRAECVFGRREEIEELANLTGLSREELTVFRPARLALHELIVRVTAEIAVPEGETEEVFGRNVRRIAGKIRSDYVAPRMVAIEEAYADLRRRAEHLVRRILGETLYRPPAPPAAHPFPLNLLRRPAATPISPESIAEREYRVISSYKAAGLAADDPVTRAVFKSLYRVLGAIAGSQGRIGSDQDLLATLVSRHVCNSYGSQVIGQMIAPLVEAAIEQEGYTRIANSASPILISLKGASAAGKSSLRPMVKQIMREQGIDPDSYATISPDIWRRMLLDYGALGAAYKYAGHLTSRELMVVDAKLDRYIRNKANRTQAIPHILVDRFRFDTFSTDQVARVLNETYAKYVDTMYMYFIVTPPEETVVRGWQRALERGRYKAVEDFLGHSVEAYTGMPRILFKWLAYRRPDYRYFFLDNGVPKGTIPKTIAFGSHAEITIYEPAGLINIERYQKIDIHARSREEVYAPAQIMDVASNCGFLRECIRRIRVVNFVDRVSGTTYLQARDGVLDVLDRDTLARMLDQAETVAAIREIAPHLIGS</sequence>
<evidence type="ECO:0000313" key="2">
    <source>
        <dbReference type="Proteomes" id="UP000807785"/>
    </source>
</evidence>
<dbReference type="EMBL" id="JADJEV010000005">
    <property type="protein sequence ID" value="MBK6975250.1"/>
    <property type="molecule type" value="Genomic_DNA"/>
</dbReference>
<name>A0A9D7HW63_9PROT</name>
<dbReference type="SUPFAM" id="SSF52540">
    <property type="entry name" value="P-loop containing nucleoside triphosphate hydrolases"/>
    <property type="match status" value="1"/>
</dbReference>
<dbReference type="AlphaFoldDB" id="A0A9D7HW63"/>
<proteinExistence type="predicted"/>
<dbReference type="InterPro" id="IPR027417">
    <property type="entry name" value="P-loop_NTPase"/>
</dbReference>
<evidence type="ECO:0000313" key="1">
    <source>
        <dbReference type="EMBL" id="MBK6975250.1"/>
    </source>
</evidence>